<feature type="domain" description="Chromo" evidence="5">
    <location>
        <begin position="34"/>
        <end position="97"/>
    </location>
</feature>
<feature type="compositionally biased region" description="Polar residues" evidence="4">
    <location>
        <begin position="480"/>
        <end position="493"/>
    </location>
</feature>
<dbReference type="InterPro" id="IPR016197">
    <property type="entry name" value="Chromo-like_dom_sf"/>
</dbReference>
<feature type="compositionally biased region" description="Polar residues" evidence="4">
    <location>
        <begin position="279"/>
        <end position="290"/>
    </location>
</feature>
<feature type="region of interest" description="Disordered" evidence="4">
    <location>
        <begin position="532"/>
        <end position="551"/>
    </location>
</feature>
<accession>A0ABR3GNY5</accession>
<dbReference type="EMBL" id="JBBBZM010000032">
    <property type="protein sequence ID" value="KAL0637640.1"/>
    <property type="molecule type" value="Genomic_DNA"/>
</dbReference>
<comment type="subcellular location">
    <subcellularLocation>
        <location evidence="1">Nucleus</location>
    </subcellularLocation>
</comment>
<protein>
    <recommendedName>
        <fullName evidence="5">Chromo domain-containing protein</fullName>
    </recommendedName>
</protein>
<dbReference type="Proteomes" id="UP001447188">
    <property type="component" value="Unassembled WGS sequence"/>
</dbReference>
<feature type="compositionally biased region" description="Low complexity" evidence="4">
    <location>
        <begin position="133"/>
        <end position="148"/>
    </location>
</feature>
<dbReference type="SUPFAM" id="SSF54160">
    <property type="entry name" value="Chromo domain-like"/>
    <property type="match status" value="1"/>
</dbReference>
<feature type="region of interest" description="Disordered" evidence="4">
    <location>
        <begin position="162"/>
        <end position="250"/>
    </location>
</feature>
<feature type="compositionally biased region" description="Basic and acidic residues" evidence="4">
    <location>
        <begin position="445"/>
        <end position="459"/>
    </location>
</feature>
<comment type="subunit">
    <text evidence="2">Component of the NuA4 histone acetyltransferase complex.</text>
</comment>
<dbReference type="Pfam" id="PF00385">
    <property type="entry name" value="Chromo"/>
    <property type="match status" value="1"/>
</dbReference>
<feature type="region of interest" description="Disordered" evidence="4">
    <location>
        <begin position="87"/>
        <end position="106"/>
    </location>
</feature>
<keyword evidence="3" id="KW-0539">Nucleus</keyword>
<proteinExistence type="predicted"/>
<dbReference type="InterPro" id="IPR023779">
    <property type="entry name" value="Chromodomain_CS"/>
</dbReference>
<evidence type="ECO:0000256" key="1">
    <source>
        <dbReference type="ARBA" id="ARBA00004123"/>
    </source>
</evidence>
<dbReference type="SMART" id="SM00298">
    <property type="entry name" value="CHROMO"/>
    <property type="match status" value="1"/>
</dbReference>
<feature type="region of interest" description="Disordered" evidence="4">
    <location>
        <begin position="1"/>
        <end position="25"/>
    </location>
</feature>
<reference evidence="6 7" key="1">
    <citation type="submission" date="2024-02" db="EMBL/GenBank/DDBJ databases">
        <title>Discinaceae phylogenomics.</title>
        <authorList>
            <person name="Dirks A.C."/>
            <person name="James T.Y."/>
        </authorList>
    </citation>
    <scope>NUCLEOTIDE SEQUENCE [LARGE SCALE GENOMIC DNA]</scope>
    <source>
        <strain evidence="6 7">ACD0624</strain>
    </source>
</reference>
<dbReference type="InterPro" id="IPR023780">
    <property type="entry name" value="Chromo_domain"/>
</dbReference>
<evidence type="ECO:0000313" key="7">
    <source>
        <dbReference type="Proteomes" id="UP001447188"/>
    </source>
</evidence>
<evidence type="ECO:0000256" key="3">
    <source>
        <dbReference type="ARBA" id="ARBA00023242"/>
    </source>
</evidence>
<dbReference type="PROSITE" id="PS00598">
    <property type="entry name" value="CHROMO_1"/>
    <property type="match status" value="1"/>
</dbReference>
<feature type="region of interest" description="Disordered" evidence="4">
    <location>
        <begin position="474"/>
        <end position="497"/>
    </location>
</feature>
<dbReference type="CDD" id="cd18966">
    <property type="entry name" value="chromodomain"/>
    <property type="match status" value="1"/>
</dbReference>
<feature type="region of interest" description="Disordered" evidence="4">
    <location>
        <begin position="119"/>
        <end position="148"/>
    </location>
</feature>
<evidence type="ECO:0000259" key="5">
    <source>
        <dbReference type="PROSITE" id="PS50013"/>
    </source>
</evidence>
<name>A0ABR3GNY5_9PEZI</name>
<evidence type="ECO:0000256" key="4">
    <source>
        <dbReference type="SAM" id="MobiDB-lite"/>
    </source>
</evidence>
<evidence type="ECO:0000256" key="2">
    <source>
        <dbReference type="ARBA" id="ARBA00011353"/>
    </source>
</evidence>
<organism evidence="6 7">
    <name type="scientific">Discina gigas</name>
    <dbReference type="NCBI Taxonomy" id="1032678"/>
    <lineage>
        <taxon>Eukaryota</taxon>
        <taxon>Fungi</taxon>
        <taxon>Dikarya</taxon>
        <taxon>Ascomycota</taxon>
        <taxon>Pezizomycotina</taxon>
        <taxon>Pezizomycetes</taxon>
        <taxon>Pezizales</taxon>
        <taxon>Discinaceae</taxon>
        <taxon>Discina</taxon>
    </lineage>
</organism>
<feature type="region of interest" description="Disordered" evidence="4">
    <location>
        <begin position="414"/>
        <end position="461"/>
    </location>
</feature>
<feature type="compositionally biased region" description="Acidic residues" evidence="4">
    <location>
        <begin position="185"/>
        <end position="194"/>
    </location>
</feature>
<comment type="caution">
    <text evidence="6">The sequence shown here is derived from an EMBL/GenBank/DDBJ whole genome shotgun (WGS) entry which is preliminary data.</text>
</comment>
<gene>
    <name evidence="6" type="ORF">Q9L58_003364</name>
</gene>
<feature type="compositionally biased region" description="Basic and acidic residues" evidence="4">
    <location>
        <begin position="216"/>
        <end position="225"/>
    </location>
</feature>
<sequence length="1021" mass="115385">MFRQTSIDGSDADSDDSIGLTSTVYSEDDPDNTYIVENILAERWFSDEERTKYLVKWEGYAIERASWEPIEMFDDKNTINEWKALKQRHESGDPPPQFDWRQWDADREREAYDQQIRKMRRAKKRQRLQMQKVAGGPASSSRASSAKVKSFVSGDDIIVISGEEESESDVQRPKRKKRGRVEDAATSEEEEEDSGNTSVDSLMETLARRAKRVRRSTRDARATESKKRKTKMRVRHSVGEEGSEAEEEDWISEDQTRKKVITSLTICNADRHSLTRNTTKPLNVTQNGKSTRPARRPPTTRDRDYEGRIAAATSTLSKMDVQPNKTSILAGIMSKSGPRRRQPSSFKDPVVVPGAVPLPGVPKVGKFISLSQQNRMYKRSRNEPEPDINNLELFPAGAPAILARRVSGPVITPTEIRHFPHDATSKPKEIIQPSGKGDLGVLDGEDPRGPKRRKTDEGPKVQTLSLVKYQETLAKRRDSAQQAPVTLPVTNAEPNEPETEDLMGLEAEDDAMVMSTHEDVLLPPAVSSGPLVDSWGAKKPPTGPVGWQTNRMDIDQPGSPDTPVKPTFECELEIGLASKTENMGTVTFTGFTSNFTSFVERLQIERLWVSRFLEDAYISNFLVPEMGTPFEFADMEVDRDKSQPFISSLVVLHGAGVILHEDFTLLIFQPSNDKLRQAFKTPMQQQRTALRAVAYPPFDVPVPAPDSPREAVAQRTSNEQLTSGFYIHTILNKMLGVNCMDILQSSKGSDNIIIYCPEIARTEQDEMEYALKVLKRECWPVNEIPGRMEKYEKHGSKVKLCVLVHFSLKRQLHLLPHVKHLKTRDHAFYFFGARLERAGDSGTLATYPVRFWNFGTLILLTPQFVVENEKATRDVLQYQRAKAASTTICYSGTMLARAEAYYMKNPEKAELALRNVYALIDRKKRGEAVELQVQDTEGCDELETISDAFALHQLEHCTEYRRFMIGHSKNENSYTAKAGLYDCIEFHDPESLVYELTLRAPGKPPLRKRLSEPGQTVIEKK</sequence>
<dbReference type="InterPro" id="IPR000953">
    <property type="entry name" value="Chromo/chromo_shadow_dom"/>
</dbReference>
<feature type="compositionally biased region" description="Basic residues" evidence="4">
    <location>
        <begin position="226"/>
        <end position="236"/>
    </location>
</feature>
<dbReference type="Gene3D" id="2.40.50.40">
    <property type="match status" value="1"/>
</dbReference>
<keyword evidence="7" id="KW-1185">Reference proteome</keyword>
<evidence type="ECO:0000313" key="6">
    <source>
        <dbReference type="EMBL" id="KAL0637640.1"/>
    </source>
</evidence>
<feature type="region of interest" description="Disordered" evidence="4">
    <location>
        <begin position="279"/>
        <end position="302"/>
    </location>
</feature>
<feature type="compositionally biased region" description="Acidic residues" evidence="4">
    <location>
        <begin position="241"/>
        <end position="250"/>
    </location>
</feature>
<feature type="compositionally biased region" description="Basic and acidic residues" evidence="4">
    <location>
        <begin position="415"/>
        <end position="429"/>
    </location>
</feature>
<dbReference type="PROSITE" id="PS50013">
    <property type="entry name" value="CHROMO_2"/>
    <property type="match status" value="1"/>
</dbReference>